<dbReference type="PROSITE" id="PS51257">
    <property type="entry name" value="PROKAR_LIPOPROTEIN"/>
    <property type="match status" value="1"/>
</dbReference>
<dbReference type="SUPFAM" id="SSF52266">
    <property type="entry name" value="SGNH hydrolase"/>
    <property type="match status" value="1"/>
</dbReference>
<evidence type="ECO:0000313" key="5">
    <source>
        <dbReference type="Proteomes" id="UP001162741"/>
    </source>
</evidence>
<name>A0ABY6J284_9BACT</name>
<organism evidence="4 5">
    <name type="scientific">Chitinophaga horti</name>
    <dbReference type="NCBI Taxonomy" id="2920382"/>
    <lineage>
        <taxon>Bacteria</taxon>
        <taxon>Pseudomonadati</taxon>
        <taxon>Bacteroidota</taxon>
        <taxon>Chitinophagia</taxon>
        <taxon>Chitinophagales</taxon>
        <taxon>Chitinophagaceae</taxon>
        <taxon>Chitinophaga</taxon>
    </lineage>
</organism>
<keyword evidence="2" id="KW-0812">Transmembrane</keyword>
<gene>
    <name evidence="4" type="ORF">MKQ68_19380</name>
</gene>
<feature type="region of interest" description="Disordered" evidence="1">
    <location>
        <begin position="51"/>
        <end position="71"/>
    </location>
</feature>
<keyword evidence="2" id="KW-0472">Membrane</keyword>
<proteinExistence type="predicted"/>
<keyword evidence="2" id="KW-1133">Transmembrane helix</keyword>
<dbReference type="Gene3D" id="2.60.120.1360">
    <property type="match status" value="1"/>
</dbReference>
<feature type="domain" description="SGNH hydrolase-type esterase" evidence="3">
    <location>
        <begin position="272"/>
        <end position="440"/>
    </location>
</feature>
<evidence type="ECO:0000256" key="2">
    <source>
        <dbReference type="SAM" id="Phobius"/>
    </source>
</evidence>
<evidence type="ECO:0000259" key="3">
    <source>
        <dbReference type="Pfam" id="PF13472"/>
    </source>
</evidence>
<dbReference type="Proteomes" id="UP001162741">
    <property type="component" value="Chromosome"/>
</dbReference>
<dbReference type="RefSeq" id="WP_264280545.1">
    <property type="nucleotide sequence ID" value="NZ_CP107006.1"/>
</dbReference>
<dbReference type="EMBL" id="CP107006">
    <property type="protein sequence ID" value="UYQ92252.1"/>
    <property type="molecule type" value="Genomic_DNA"/>
</dbReference>
<feature type="transmembrane region" description="Helical" evidence="2">
    <location>
        <begin position="12"/>
        <end position="32"/>
    </location>
</feature>
<dbReference type="InterPro" id="IPR013830">
    <property type="entry name" value="SGNH_hydro"/>
</dbReference>
<evidence type="ECO:0000256" key="1">
    <source>
        <dbReference type="SAM" id="MobiDB-lite"/>
    </source>
</evidence>
<evidence type="ECO:0000313" key="4">
    <source>
        <dbReference type="EMBL" id="UYQ92252.1"/>
    </source>
</evidence>
<reference evidence="4" key="1">
    <citation type="submission" date="2022-10" db="EMBL/GenBank/DDBJ databases">
        <title>Chitinophaga sp. nov., isolated from soil.</title>
        <authorList>
            <person name="Jeon C.O."/>
        </authorList>
    </citation>
    <scope>NUCLEOTIDE SEQUENCE</scope>
    <source>
        <strain evidence="4">R8</strain>
    </source>
</reference>
<accession>A0ABY6J284</accession>
<sequence length="461" mass="51244">MPSTGNKNPYPLFIITATLGCLIAISFVNRSFSLNGHTFRTLDILADLKSSPADSTEDSDDPESVTVASKDGDSTAAPRIITARNYLTYDGLVDYGILKPQDSSYGISHFMNALHELQTGKRKKVRIAYFGDSMIEGDLITQDLRDRLQAYFGGNGVGFVPATSIVASFRTSIGHTFSKNWKDYHYKNDPPASVALGLSGHTFYPSGQSWIRYVPVKRPHLDHFGEVSVLYGNANGNLLVNDKSVPLQGGEALNAVTIHLDSTRTDVTLSFNGDDQLPVYGAAFEDGQGIYVDNFSFRGISGIEMAKLSRQMWEDVQRVRPYDLVVLHYGANVLWKPELTDYDWYEKPMSKVADSLRQVLPHTSILMVGCADKSYRKNGTYVTAPGVKALLKTQHKIASKYGFAYWNLFHAMGGEGSMKKWVESDTALANKDYTHFNFRGASKVGELLYKAIMDEYKLETH</sequence>
<dbReference type="InterPro" id="IPR036514">
    <property type="entry name" value="SGNH_hydro_sf"/>
</dbReference>
<dbReference type="Pfam" id="PF13472">
    <property type="entry name" value="Lipase_GDSL_2"/>
    <property type="match status" value="1"/>
</dbReference>
<dbReference type="Gene3D" id="3.40.50.1110">
    <property type="entry name" value="SGNH hydrolase"/>
    <property type="match status" value="1"/>
</dbReference>
<protein>
    <submittedName>
        <fullName evidence="4">GDSL-type esterase/lipase family protein</fullName>
    </submittedName>
</protein>
<keyword evidence="5" id="KW-1185">Reference proteome</keyword>